<feature type="transmembrane region" description="Helical" evidence="2">
    <location>
        <begin position="231"/>
        <end position="255"/>
    </location>
</feature>
<protein>
    <recommendedName>
        <fullName evidence="3">DUF8176 domain-containing protein</fullName>
    </recommendedName>
</protein>
<evidence type="ECO:0000256" key="1">
    <source>
        <dbReference type="SAM" id="MobiDB-lite"/>
    </source>
</evidence>
<feature type="region of interest" description="Disordered" evidence="1">
    <location>
        <begin position="1"/>
        <end position="59"/>
    </location>
</feature>
<keyword evidence="2" id="KW-1133">Transmembrane helix</keyword>
<keyword evidence="5" id="KW-1185">Reference proteome</keyword>
<evidence type="ECO:0000313" key="4">
    <source>
        <dbReference type="EMBL" id="RMI31736.1"/>
    </source>
</evidence>
<sequence>MGSQDDVTPGSGAFGPAVGGPFGPGTDPAQASGTPAAGSAGGSAFGPAVGAGVDPAAAPFGPVAGAAEGSAFGPAVGAGADPAAAPFGQAPAAEEGGFGPPTGSWAPVSGPSRNLGWRPVTGSNPVQPQPMRAPEAGPADVEQTVRVPGGSGAPVSPPADADAAESRPRKSLWDDDELARSLVPKSGAGGDESRSRKPSSSLWDDDDLARKLAPKSVAAAAQETATKKRRLLPIVGAVVAVLVVLGGIAAAVVFAGRKPAPSPNAGPPPITTSISATPTSTCVQQTSGSVMTGNGPGDTSSGPGVIFGFQHAFYVERSGFRARDFVAPDAADISAPEVIQQGIDQQIPPGTTYCVRIDQRAPDSFDVDVTEHRPDGTNQRYPQVVRTVNRDGRWAIFSIVSR</sequence>
<feature type="compositionally biased region" description="Low complexity" evidence="1">
    <location>
        <begin position="86"/>
        <end position="95"/>
    </location>
</feature>
<feature type="compositionally biased region" description="Low complexity" evidence="1">
    <location>
        <begin position="45"/>
        <end position="59"/>
    </location>
</feature>
<feature type="domain" description="DUF8176" evidence="3">
    <location>
        <begin position="280"/>
        <end position="399"/>
    </location>
</feature>
<accession>A0A3M2L430</accession>
<dbReference type="InterPro" id="IPR058489">
    <property type="entry name" value="DUF8176"/>
</dbReference>
<evidence type="ECO:0000313" key="5">
    <source>
        <dbReference type="Proteomes" id="UP000279275"/>
    </source>
</evidence>
<proteinExistence type="predicted"/>
<feature type="compositionally biased region" description="Pro residues" evidence="1">
    <location>
        <begin position="260"/>
        <end position="270"/>
    </location>
</feature>
<comment type="caution">
    <text evidence="4">The sequence shown here is derived from an EMBL/GenBank/DDBJ whole genome shotgun (WGS) entry which is preliminary data.</text>
</comment>
<dbReference type="AlphaFoldDB" id="A0A3M2L430"/>
<gene>
    <name evidence="4" type="ORF">EBN03_16175</name>
</gene>
<feature type="compositionally biased region" description="Low complexity" evidence="1">
    <location>
        <begin position="24"/>
        <end position="38"/>
    </location>
</feature>
<dbReference type="EMBL" id="RFFH01000006">
    <property type="protein sequence ID" value="RMI31736.1"/>
    <property type="molecule type" value="Genomic_DNA"/>
</dbReference>
<feature type="compositionally biased region" description="Basic and acidic residues" evidence="1">
    <location>
        <begin position="164"/>
        <end position="173"/>
    </location>
</feature>
<dbReference type="OrthoDB" id="4382015at2"/>
<keyword evidence="2" id="KW-0472">Membrane</keyword>
<dbReference type="Pfam" id="PF26527">
    <property type="entry name" value="DUF8176"/>
    <property type="match status" value="1"/>
</dbReference>
<feature type="region of interest" description="Disordered" evidence="1">
    <location>
        <begin position="258"/>
        <end position="279"/>
    </location>
</feature>
<evidence type="ECO:0000256" key="2">
    <source>
        <dbReference type="SAM" id="Phobius"/>
    </source>
</evidence>
<keyword evidence="2" id="KW-0812">Transmembrane</keyword>
<name>A0A3M2L430_9NOCA</name>
<dbReference type="RefSeq" id="WP_122188871.1">
    <property type="nucleotide sequence ID" value="NZ_RFFH01000006.1"/>
</dbReference>
<feature type="region of interest" description="Disordered" evidence="1">
    <location>
        <begin position="86"/>
        <end position="207"/>
    </location>
</feature>
<dbReference type="Proteomes" id="UP000279275">
    <property type="component" value="Unassembled WGS sequence"/>
</dbReference>
<organism evidence="4 5">
    <name type="scientific">Nocardia stercoris</name>
    <dbReference type="NCBI Taxonomy" id="2483361"/>
    <lineage>
        <taxon>Bacteria</taxon>
        <taxon>Bacillati</taxon>
        <taxon>Actinomycetota</taxon>
        <taxon>Actinomycetes</taxon>
        <taxon>Mycobacteriales</taxon>
        <taxon>Nocardiaceae</taxon>
        <taxon>Nocardia</taxon>
    </lineage>
</organism>
<evidence type="ECO:0000259" key="3">
    <source>
        <dbReference type="Pfam" id="PF26527"/>
    </source>
</evidence>
<reference evidence="4 5" key="1">
    <citation type="submission" date="2018-10" db="EMBL/GenBank/DDBJ databases">
        <title>Isolation from cow dung.</title>
        <authorList>
            <person name="Ling L."/>
        </authorList>
    </citation>
    <scope>NUCLEOTIDE SEQUENCE [LARGE SCALE GENOMIC DNA]</scope>
    <source>
        <strain evidence="4 5">NEAU-LL90</strain>
    </source>
</reference>